<dbReference type="InterPro" id="IPR009100">
    <property type="entry name" value="AcylCoA_DH/oxidase_NM_dom_sf"/>
</dbReference>
<evidence type="ECO:0008006" key="7">
    <source>
        <dbReference type="Google" id="ProtNLM"/>
    </source>
</evidence>
<dbReference type="GO" id="GO:0003995">
    <property type="term" value="F:acyl-CoA dehydrogenase activity"/>
    <property type="evidence" value="ECO:0007669"/>
    <property type="project" value="TreeGrafter"/>
</dbReference>
<dbReference type="InterPro" id="IPR013786">
    <property type="entry name" value="AcylCoA_DH/ox_N"/>
</dbReference>
<evidence type="ECO:0000256" key="2">
    <source>
        <dbReference type="ARBA" id="ARBA00049661"/>
    </source>
</evidence>
<dbReference type="InterPro" id="IPR037069">
    <property type="entry name" value="AcylCoA_DH/ox_N_sf"/>
</dbReference>
<dbReference type="InterPro" id="IPR036250">
    <property type="entry name" value="AcylCo_DH-like_C"/>
</dbReference>
<keyword evidence="6" id="KW-1185">Reference proteome</keyword>
<dbReference type="eggNOG" id="COG1960">
    <property type="taxonomic scope" value="Bacteria"/>
</dbReference>
<comment type="caution">
    <text evidence="5">The sequence shown here is derived from an EMBL/GenBank/DDBJ whole genome shotgun (WGS) entry which is preliminary data.</text>
</comment>
<dbReference type="SUPFAM" id="SSF47203">
    <property type="entry name" value="Acyl-CoA dehydrogenase C-terminal domain-like"/>
    <property type="match status" value="1"/>
</dbReference>
<dbReference type="Gene3D" id="1.10.540.10">
    <property type="entry name" value="Acyl-CoA dehydrogenase/oxidase, N-terminal domain"/>
    <property type="match status" value="1"/>
</dbReference>
<keyword evidence="1" id="KW-0560">Oxidoreductase</keyword>
<dbReference type="Proteomes" id="UP000030351">
    <property type="component" value="Unassembled WGS sequence"/>
</dbReference>
<dbReference type="Gene3D" id="1.20.140.10">
    <property type="entry name" value="Butyryl-CoA Dehydrogenase, subunit A, domain 3"/>
    <property type="match status" value="1"/>
</dbReference>
<dbReference type="PIRSF" id="PIRSF016578">
    <property type="entry name" value="HsaA"/>
    <property type="match status" value="1"/>
</dbReference>
<feature type="domain" description="Acyl-CoA dehydrogenase C-terminal" evidence="4">
    <location>
        <begin position="217"/>
        <end position="357"/>
    </location>
</feature>
<evidence type="ECO:0000313" key="6">
    <source>
        <dbReference type="Proteomes" id="UP000030351"/>
    </source>
</evidence>
<dbReference type="PANTHER" id="PTHR48083:SF19">
    <property type="entry name" value="FLAVIN-DEPENDENT MONOOXYGENASE, OXYGENASE SUBUNIT HSAA"/>
    <property type="match status" value="1"/>
</dbReference>
<proteinExistence type="inferred from homology"/>
<name>A0A0A3ZAL4_9GAMM</name>
<evidence type="ECO:0000313" key="5">
    <source>
        <dbReference type="EMBL" id="KGT96097.1"/>
    </source>
</evidence>
<dbReference type="STRING" id="371042.NG99_00100"/>
<dbReference type="EMBL" id="JRUQ01000003">
    <property type="protein sequence ID" value="KGT96097.1"/>
    <property type="molecule type" value="Genomic_DNA"/>
</dbReference>
<comment type="similarity">
    <text evidence="2">Belongs to the HpaH/HsaA monooxygenase family.</text>
</comment>
<accession>A0A0A3ZAL4</accession>
<dbReference type="InterPro" id="IPR013107">
    <property type="entry name" value="Acyl-CoA_DH_C"/>
</dbReference>
<dbReference type="Pfam" id="PF08028">
    <property type="entry name" value="Acyl-CoA_dh_2"/>
    <property type="match status" value="1"/>
</dbReference>
<gene>
    <name evidence="5" type="ORF">NG99_00100</name>
</gene>
<evidence type="ECO:0000256" key="1">
    <source>
        <dbReference type="ARBA" id="ARBA00023002"/>
    </source>
</evidence>
<evidence type="ECO:0000259" key="3">
    <source>
        <dbReference type="Pfam" id="PF02771"/>
    </source>
</evidence>
<feature type="domain" description="Acyl-CoA dehydrogenase/oxidase N-terminal" evidence="3">
    <location>
        <begin position="10"/>
        <end position="97"/>
    </location>
</feature>
<organism evidence="5 6">
    <name type="scientific">Erwinia typographi</name>
    <dbReference type="NCBI Taxonomy" id="371042"/>
    <lineage>
        <taxon>Bacteria</taxon>
        <taxon>Pseudomonadati</taxon>
        <taxon>Pseudomonadota</taxon>
        <taxon>Gammaproteobacteria</taxon>
        <taxon>Enterobacterales</taxon>
        <taxon>Erwiniaceae</taxon>
        <taxon>Erwinia</taxon>
    </lineage>
</organism>
<dbReference type="Gene3D" id="2.40.110.10">
    <property type="entry name" value="Butyryl-CoA Dehydrogenase, subunit A, domain 2"/>
    <property type="match status" value="1"/>
</dbReference>
<dbReference type="GO" id="GO:0033539">
    <property type="term" value="P:fatty acid beta-oxidation using acyl-CoA dehydrogenase"/>
    <property type="evidence" value="ECO:0007669"/>
    <property type="project" value="TreeGrafter"/>
</dbReference>
<dbReference type="PANTHER" id="PTHR48083">
    <property type="entry name" value="MEDIUM-CHAIN SPECIFIC ACYL-COA DEHYDROGENASE, MITOCHONDRIAL-RELATED"/>
    <property type="match status" value="1"/>
</dbReference>
<reference evidence="5 6" key="1">
    <citation type="submission" date="2014-10" db="EMBL/GenBank/DDBJ databases">
        <title>Genome sequence of Erwinia typographi M043b.</title>
        <authorList>
            <person name="Chan K.-G."/>
            <person name="Tan W.-S."/>
        </authorList>
    </citation>
    <scope>NUCLEOTIDE SEQUENCE [LARGE SCALE GENOMIC DNA]</scope>
    <source>
        <strain evidence="5 6">M043b</strain>
    </source>
</reference>
<dbReference type="Pfam" id="PF02771">
    <property type="entry name" value="Acyl-CoA_dh_N"/>
    <property type="match status" value="1"/>
</dbReference>
<dbReference type="InterPro" id="IPR050741">
    <property type="entry name" value="Acyl-CoA_dehydrogenase"/>
</dbReference>
<dbReference type="GO" id="GO:0016712">
    <property type="term" value="F:oxidoreductase activity, acting on paired donors, with incorporation or reduction of molecular oxygen, reduced flavin or flavoprotein as one donor, and incorporation of one atom of oxygen"/>
    <property type="evidence" value="ECO:0007669"/>
    <property type="project" value="TreeGrafter"/>
</dbReference>
<sequence length="383" mass="41528">MSARLTTQSSARDAGRTLPFDVFAEIRQLRLGALRVPTAVGGAGGSWVDVAQHYITLARGDASVAQAFLGHVVFVERLRLMGTAAQQHAFLPLAAAGYLFSGAAAERGGQFRGELQTRLTAEGDHFRLNGVKYYSTGALFGDWLKIRCLNADNQLVSAIVPANRPGIIRHDDWNGMGQRCTASGTTELHNVWVDKAEVLMMEPWRTQRHHAGATAQIIHCAIDAGIALAALDDALEFARQHVRPVKESGVTKGSEDPYLLHTVGEMSAHCRVAQALVLSAAAKLEKAAAARFAGQPTTLCEQLAAEASLAVAEAKTVSTRASLTVSQWLFDIGGASATLRTRNLDRHWRNARTHTTHDPLAYKYRTLGDYYVNGELPPLTFSY</sequence>
<dbReference type="InterPro" id="IPR046373">
    <property type="entry name" value="Acyl-CoA_Oxase/DH_mid-dom_sf"/>
</dbReference>
<dbReference type="SUPFAM" id="SSF56645">
    <property type="entry name" value="Acyl-CoA dehydrogenase NM domain-like"/>
    <property type="match status" value="1"/>
</dbReference>
<dbReference type="GO" id="GO:0050660">
    <property type="term" value="F:flavin adenine dinucleotide binding"/>
    <property type="evidence" value="ECO:0007669"/>
    <property type="project" value="InterPro"/>
</dbReference>
<dbReference type="GO" id="GO:0005737">
    <property type="term" value="C:cytoplasm"/>
    <property type="evidence" value="ECO:0007669"/>
    <property type="project" value="TreeGrafter"/>
</dbReference>
<dbReference type="AlphaFoldDB" id="A0A0A3ZAL4"/>
<evidence type="ECO:0000259" key="4">
    <source>
        <dbReference type="Pfam" id="PF08028"/>
    </source>
</evidence>
<protein>
    <recommendedName>
        <fullName evidence="7">Dehydrogenase</fullName>
    </recommendedName>
</protein>